<dbReference type="PANTHER" id="PTHR11003:SF330">
    <property type="entry name" value="POTASSIUM CHANNEL DOMAIN-CONTAINING PROTEIN"/>
    <property type="match status" value="1"/>
</dbReference>
<feature type="transmembrane region" description="Helical" evidence="13">
    <location>
        <begin position="300"/>
        <end position="317"/>
    </location>
</feature>
<dbReference type="InterPro" id="IPR003280">
    <property type="entry name" value="2pore_dom_K_chnl"/>
</dbReference>
<feature type="domain" description="Potassium channel" evidence="14">
    <location>
        <begin position="118"/>
        <end position="173"/>
    </location>
</feature>
<dbReference type="Gene3D" id="1.10.287.70">
    <property type="match status" value="1"/>
</dbReference>
<keyword evidence="8 13" id="KW-1133">Transmembrane helix</keyword>
<sequence length="381" mass="43114">MQATEGGGGGRRFCKPSRIFSLLFTHVGLACMLVVYAVIGAAVFQAIEGQFEIRERIHLEQTRNNVFELIWNITVIDGQENINFTSWSEQVANIFRKYEHEHRRAVIHGVSDELQPVRWTFSGSLFFACTVFTTIGYGHMAPETTEGRAFCMVYAFFGIPLLMLVLVDLGSLLARGTKLLYLKIFRPYINKTSGKVSCFKNKRGSADIQQNSIRDERGIENPVPVNEGENNRNDNIFKSDYGGDVIVMESQEGTTNKNDKEEHDEMDIPMLAIIAFGFLYMCVLAALFSAWEENWDYFECFYFSFITLSTIGFGDLVPEHQKFTIASSFFILLGMTVMTMCITLSQSKIQHSLTWMGWRIGIKPKPKEDDAQKDGGGDVHA</sequence>
<feature type="transmembrane region" description="Helical" evidence="13">
    <location>
        <begin position="149"/>
        <end position="173"/>
    </location>
</feature>
<organism evidence="15 16">
    <name type="scientific">Saccoglossus kowalevskii</name>
    <name type="common">Acorn worm</name>
    <dbReference type="NCBI Taxonomy" id="10224"/>
    <lineage>
        <taxon>Eukaryota</taxon>
        <taxon>Metazoa</taxon>
        <taxon>Hemichordata</taxon>
        <taxon>Enteropneusta</taxon>
        <taxon>Harrimaniidae</taxon>
        <taxon>Saccoglossus</taxon>
    </lineage>
</organism>
<gene>
    <name evidence="16" type="primary">LOC102807638</name>
</gene>
<dbReference type="RefSeq" id="XP_006824865.1">
    <property type="nucleotide sequence ID" value="XM_006824802.1"/>
</dbReference>
<evidence type="ECO:0000256" key="13">
    <source>
        <dbReference type="SAM" id="Phobius"/>
    </source>
</evidence>
<evidence type="ECO:0000256" key="10">
    <source>
        <dbReference type="ARBA" id="ARBA00023136"/>
    </source>
</evidence>
<evidence type="ECO:0000259" key="14">
    <source>
        <dbReference type="Pfam" id="PF07885"/>
    </source>
</evidence>
<dbReference type="SUPFAM" id="SSF81324">
    <property type="entry name" value="Voltage-gated potassium channels"/>
    <property type="match status" value="2"/>
</dbReference>
<evidence type="ECO:0000256" key="11">
    <source>
        <dbReference type="ARBA" id="ARBA00023303"/>
    </source>
</evidence>
<dbReference type="Proteomes" id="UP000694865">
    <property type="component" value="Unplaced"/>
</dbReference>
<keyword evidence="5 12" id="KW-0812">Transmembrane</keyword>
<evidence type="ECO:0000256" key="9">
    <source>
        <dbReference type="ARBA" id="ARBA00023065"/>
    </source>
</evidence>
<evidence type="ECO:0000256" key="6">
    <source>
        <dbReference type="ARBA" id="ARBA00022826"/>
    </source>
</evidence>
<evidence type="ECO:0000256" key="2">
    <source>
        <dbReference type="ARBA" id="ARBA00006666"/>
    </source>
</evidence>
<dbReference type="GeneID" id="102807638"/>
<dbReference type="Pfam" id="PF07885">
    <property type="entry name" value="Ion_trans_2"/>
    <property type="match status" value="2"/>
</dbReference>
<feature type="domain" description="Potassium channel" evidence="14">
    <location>
        <begin position="277"/>
        <end position="349"/>
    </location>
</feature>
<evidence type="ECO:0000256" key="1">
    <source>
        <dbReference type="ARBA" id="ARBA00004141"/>
    </source>
</evidence>
<protein>
    <submittedName>
        <fullName evidence="16">Potassium channel subfamily K member 18-like</fullName>
    </submittedName>
</protein>
<evidence type="ECO:0000256" key="4">
    <source>
        <dbReference type="ARBA" id="ARBA00022538"/>
    </source>
</evidence>
<dbReference type="InterPro" id="IPR013099">
    <property type="entry name" value="K_chnl_dom"/>
</dbReference>
<feature type="transmembrane region" description="Helical" evidence="13">
    <location>
        <begin position="323"/>
        <end position="344"/>
    </location>
</feature>
<reference evidence="16" key="1">
    <citation type="submission" date="2025-08" db="UniProtKB">
        <authorList>
            <consortium name="RefSeq"/>
        </authorList>
    </citation>
    <scope>IDENTIFICATION</scope>
    <source>
        <tissue evidence="16">Testes</tissue>
    </source>
</reference>
<evidence type="ECO:0000313" key="16">
    <source>
        <dbReference type="RefSeq" id="XP_006824865.1"/>
    </source>
</evidence>
<keyword evidence="3 12" id="KW-0813">Transport</keyword>
<keyword evidence="6" id="KW-0631">Potassium channel</keyword>
<keyword evidence="4" id="KW-0633">Potassium transport</keyword>
<evidence type="ECO:0000256" key="12">
    <source>
        <dbReference type="RuleBase" id="RU003857"/>
    </source>
</evidence>
<dbReference type="InterPro" id="IPR003092">
    <property type="entry name" value="2pore_dom_K_chnl_TASK"/>
</dbReference>
<keyword evidence="10 13" id="KW-0472">Membrane</keyword>
<keyword evidence="11 12" id="KW-0407">Ion channel</keyword>
<comment type="subcellular location">
    <subcellularLocation>
        <location evidence="1">Membrane</location>
        <topology evidence="1">Multi-pass membrane protein</topology>
    </subcellularLocation>
</comment>
<keyword evidence="15" id="KW-1185">Reference proteome</keyword>
<evidence type="ECO:0000256" key="3">
    <source>
        <dbReference type="ARBA" id="ARBA00022448"/>
    </source>
</evidence>
<evidence type="ECO:0000256" key="5">
    <source>
        <dbReference type="ARBA" id="ARBA00022692"/>
    </source>
</evidence>
<evidence type="ECO:0000256" key="7">
    <source>
        <dbReference type="ARBA" id="ARBA00022958"/>
    </source>
</evidence>
<proteinExistence type="inferred from homology"/>
<keyword evidence="9 12" id="KW-0406">Ion transport</keyword>
<evidence type="ECO:0000256" key="8">
    <source>
        <dbReference type="ARBA" id="ARBA00022989"/>
    </source>
</evidence>
<dbReference type="PANTHER" id="PTHR11003">
    <property type="entry name" value="POTASSIUM CHANNEL, SUBFAMILY K"/>
    <property type="match status" value="1"/>
</dbReference>
<accession>A0ABM0MXX4</accession>
<keyword evidence="7" id="KW-0630">Potassium</keyword>
<name>A0ABM0MXX4_SACKO</name>
<feature type="transmembrane region" description="Helical" evidence="13">
    <location>
        <begin position="119"/>
        <end position="137"/>
    </location>
</feature>
<dbReference type="PRINTS" id="PR01333">
    <property type="entry name" value="2POREKCHANEL"/>
</dbReference>
<evidence type="ECO:0000313" key="15">
    <source>
        <dbReference type="Proteomes" id="UP000694865"/>
    </source>
</evidence>
<dbReference type="PRINTS" id="PR01095">
    <property type="entry name" value="TASKCHANNEL"/>
</dbReference>
<feature type="transmembrane region" description="Helical" evidence="13">
    <location>
        <begin position="20"/>
        <end position="47"/>
    </location>
</feature>
<feature type="transmembrane region" description="Helical" evidence="13">
    <location>
        <begin position="268"/>
        <end position="288"/>
    </location>
</feature>
<comment type="similarity">
    <text evidence="2 12">Belongs to the two pore domain potassium channel (TC 1.A.1.8) family.</text>
</comment>